<evidence type="ECO:0000313" key="3">
    <source>
        <dbReference type="EMBL" id="CAD9225271.1"/>
    </source>
</evidence>
<evidence type="ECO:0000256" key="1">
    <source>
        <dbReference type="SAM" id="MobiDB-lite"/>
    </source>
</evidence>
<reference evidence="2" key="1">
    <citation type="submission" date="2021-01" db="EMBL/GenBank/DDBJ databases">
        <authorList>
            <person name="Corre E."/>
            <person name="Pelletier E."/>
            <person name="Niang G."/>
            <person name="Scheremetjew M."/>
            <person name="Finn R."/>
            <person name="Kale V."/>
            <person name="Holt S."/>
            <person name="Cochrane G."/>
            <person name="Meng A."/>
            <person name="Brown T."/>
            <person name="Cohen L."/>
        </authorList>
    </citation>
    <scope>NUCLEOTIDE SEQUENCE</scope>
    <source>
        <strain evidence="2">SAG 36.94</strain>
    </source>
</reference>
<sequence>MEGLDDEPMDNPVAGMEMDREQEHLSWEQRGLDPELTPSQDEGGAEWHSETPEQDKQMVGGEQTVDITVDEIMTGQDLGVITDHAGEACYDRTVADEPPTVAEGDHSAGLHDQEEVDDQMVAEDELTTGEVDQDMIYDHTMAVRDQTIEVADEPRTTTEDITVMVDFTEPTLETVTLVDETVVIEAPVAPDARDQASNEIDTTSISQVVTSRAPNDVELTTVIEENIELGDDVDPRDLIWADDETMLVACGDGRVRLWELNSEGSWVHLAFFAASTMKNSVDYVTLLPRSRKDDLRVVTISGQPRRLKVWRVLDHVAVLAHEAFVEEADREDGDILVHIPLADDEASELKIREAVKRASLTSGEEATATNPGGKSKMRTSREKSAQDKKKKEKKKRRSFGEFLGSLCGRV</sequence>
<feature type="compositionally biased region" description="Polar residues" evidence="1">
    <location>
        <begin position="360"/>
        <end position="372"/>
    </location>
</feature>
<feature type="region of interest" description="Disordered" evidence="1">
    <location>
        <begin position="360"/>
        <end position="397"/>
    </location>
</feature>
<evidence type="ECO:0000313" key="2">
    <source>
        <dbReference type="EMBL" id="CAD9225262.1"/>
    </source>
</evidence>
<protein>
    <submittedName>
        <fullName evidence="2">Uncharacterized protein</fullName>
    </submittedName>
</protein>
<name>A0A6T6ASL1_9RHOD</name>
<organism evidence="2">
    <name type="scientific">Compsopogon caeruleus</name>
    <dbReference type="NCBI Taxonomy" id="31354"/>
    <lineage>
        <taxon>Eukaryota</taxon>
        <taxon>Rhodophyta</taxon>
        <taxon>Compsopogonophyceae</taxon>
        <taxon>Compsopogonales</taxon>
        <taxon>Compsopogonaceae</taxon>
        <taxon>Compsopogon</taxon>
    </lineage>
</organism>
<feature type="region of interest" description="Disordered" evidence="1">
    <location>
        <begin position="1"/>
        <end position="60"/>
    </location>
</feature>
<dbReference type="EMBL" id="HBGH01002110">
    <property type="protein sequence ID" value="CAD9225262.1"/>
    <property type="molecule type" value="Transcribed_RNA"/>
</dbReference>
<dbReference type="SUPFAM" id="SSF101908">
    <property type="entry name" value="Putative isomerase YbhE"/>
    <property type="match status" value="1"/>
</dbReference>
<dbReference type="AlphaFoldDB" id="A0A6T6ASL1"/>
<feature type="compositionally biased region" description="Basic and acidic residues" evidence="1">
    <location>
        <begin position="17"/>
        <end position="33"/>
    </location>
</feature>
<dbReference type="EMBL" id="HBGH01002111">
    <property type="protein sequence ID" value="CAD9225271.1"/>
    <property type="molecule type" value="Transcribed_RNA"/>
</dbReference>
<gene>
    <name evidence="2" type="ORF">CCAE0312_LOCUS1132</name>
    <name evidence="3" type="ORF">CCAE0312_LOCUS1133</name>
</gene>
<proteinExistence type="predicted"/>
<feature type="compositionally biased region" description="Basic and acidic residues" evidence="1">
    <location>
        <begin position="45"/>
        <end position="56"/>
    </location>
</feature>
<accession>A0A6T6ASL1</accession>
<feature type="compositionally biased region" description="Basic and acidic residues" evidence="1">
    <location>
        <begin position="379"/>
        <end position="389"/>
    </location>
</feature>